<accession>A0AAD8HMH5</accession>
<evidence type="ECO:0000313" key="4">
    <source>
        <dbReference type="Proteomes" id="UP001237642"/>
    </source>
</evidence>
<keyword evidence="1" id="KW-0175">Coiled coil</keyword>
<feature type="compositionally biased region" description="Low complexity" evidence="2">
    <location>
        <begin position="314"/>
        <end position="324"/>
    </location>
</feature>
<keyword evidence="4" id="KW-1185">Reference proteome</keyword>
<dbReference type="Proteomes" id="UP001237642">
    <property type="component" value="Unassembled WGS sequence"/>
</dbReference>
<evidence type="ECO:0000256" key="1">
    <source>
        <dbReference type="SAM" id="Coils"/>
    </source>
</evidence>
<reference evidence="3" key="2">
    <citation type="submission" date="2023-05" db="EMBL/GenBank/DDBJ databases">
        <authorList>
            <person name="Schelkunov M.I."/>
        </authorList>
    </citation>
    <scope>NUCLEOTIDE SEQUENCE</scope>
    <source>
        <strain evidence="3">Hsosn_3</strain>
        <tissue evidence="3">Leaf</tissue>
    </source>
</reference>
<evidence type="ECO:0008006" key="5">
    <source>
        <dbReference type="Google" id="ProtNLM"/>
    </source>
</evidence>
<gene>
    <name evidence="3" type="ORF">POM88_036089</name>
</gene>
<dbReference type="AlphaFoldDB" id="A0AAD8HMH5"/>
<dbReference type="PANTHER" id="PTHR33566:SF6">
    <property type="entry name" value="PROTEIN DEFECTIVE IN MERISTEM SILENCING 3"/>
    <property type="match status" value="1"/>
</dbReference>
<proteinExistence type="predicted"/>
<dbReference type="PANTHER" id="PTHR33566">
    <property type="entry name" value="EN/SPM-LIKE TRANSPOSON-RELATED"/>
    <property type="match status" value="1"/>
</dbReference>
<comment type="caution">
    <text evidence="3">The sequence shown here is derived from an EMBL/GenBank/DDBJ whole genome shotgun (WGS) entry which is preliminary data.</text>
</comment>
<evidence type="ECO:0000256" key="2">
    <source>
        <dbReference type="SAM" id="MobiDB-lite"/>
    </source>
</evidence>
<protein>
    <recommendedName>
        <fullName evidence="5">Protein DEFECTIVE IN MERISTEM SILENCING 3</fullName>
    </recommendedName>
</protein>
<sequence>MFVCNTATPKAEIEGARSQAESVVYNTKKYQDDLQKLGLRIKQHEDIIKFLRTEKNSIDESILNLQVTIGKYHASMQPVTEEEEAQSKVDDENLSRLLAEYLGKNNMLALVCKTFHGVQAMESCDREGAINRDSGLHGLGSSVGRTIEGRFLIICLNDLRPYVGKFIADDPQRRLDLLKPKLAASGHGLRETLFYYLFSRLQVYRTREDMMQALPFIADGALSLDGGIIRSPGVFHLGNREEPEVKFPRISEKSSLPGNYYEIENSLQSKRWNLERLLEDMRKEQSMLDQAKFNFEIKKQEFVRFLAQSSHYAPPQQQQQQPQQSPAGQESLTPKPKSSCPQFPVII</sequence>
<dbReference type="EMBL" id="JAUIZM010000008">
    <property type="protein sequence ID" value="KAK1369997.1"/>
    <property type="molecule type" value="Genomic_DNA"/>
</dbReference>
<name>A0AAD8HMH5_9APIA</name>
<reference evidence="3" key="1">
    <citation type="submission" date="2023-02" db="EMBL/GenBank/DDBJ databases">
        <title>Genome of toxic invasive species Heracleum sosnowskyi carries increased number of genes despite the absence of recent whole-genome duplications.</title>
        <authorList>
            <person name="Schelkunov M."/>
            <person name="Shtratnikova V."/>
            <person name="Makarenko M."/>
            <person name="Klepikova A."/>
            <person name="Omelchenko D."/>
            <person name="Novikova G."/>
            <person name="Obukhova E."/>
            <person name="Bogdanov V."/>
            <person name="Penin A."/>
            <person name="Logacheva M."/>
        </authorList>
    </citation>
    <scope>NUCLEOTIDE SEQUENCE</scope>
    <source>
        <strain evidence="3">Hsosn_3</strain>
        <tissue evidence="3">Leaf</tissue>
    </source>
</reference>
<organism evidence="3 4">
    <name type="scientific">Heracleum sosnowskyi</name>
    <dbReference type="NCBI Taxonomy" id="360622"/>
    <lineage>
        <taxon>Eukaryota</taxon>
        <taxon>Viridiplantae</taxon>
        <taxon>Streptophyta</taxon>
        <taxon>Embryophyta</taxon>
        <taxon>Tracheophyta</taxon>
        <taxon>Spermatophyta</taxon>
        <taxon>Magnoliopsida</taxon>
        <taxon>eudicotyledons</taxon>
        <taxon>Gunneridae</taxon>
        <taxon>Pentapetalae</taxon>
        <taxon>asterids</taxon>
        <taxon>campanulids</taxon>
        <taxon>Apiales</taxon>
        <taxon>Apiaceae</taxon>
        <taxon>Apioideae</taxon>
        <taxon>apioid superclade</taxon>
        <taxon>Tordylieae</taxon>
        <taxon>Tordyliinae</taxon>
        <taxon>Heracleum</taxon>
    </lineage>
</organism>
<evidence type="ECO:0000313" key="3">
    <source>
        <dbReference type="EMBL" id="KAK1369997.1"/>
    </source>
</evidence>
<feature type="region of interest" description="Disordered" evidence="2">
    <location>
        <begin position="308"/>
        <end position="347"/>
    </location>
</feature>
<feature type="coiled-coil region" evidence="1">
    <location>
        <begin position="264"/>
        <end position="294"/>
    </location>
</feature>